<evidence type="ECO:0000313" key="1">
    <source>
        <dbReference type="EMBL" id="PPR91174.1"/>
    </source>
</evidence>
<dbReference type="EMBL" id="KZ667405">
    <property type="protein sequence ID" value="PPR91174.1"/>
    <property type="molecule type" value="Genomic_DNA"/>
</dbReference>
<proteinExistence type="predicted"/>
<dbReference type="Proteomes" id="UP000239757">
    <property type="component" value="Unassembled WGS sequence"/>
</dbReference>
<gene>
    <name evidence="1" type="ORF">GOBAR_AA29507</name>
</gene>
<evidence type="ECO:0000313" key="2">
    <source>
        <dbReference type="Proteomes" id="UP000239757"/>
    </source>
</evidence>
<dbReference type="AlphaFoldDB" id="A0A2P5WJE4"/>
<protein>
    <submittedName>
        <fullName evidence="1">Uncharacterized protein</fullName>
    </submittedName>
</protein>
<organism evidence="1 2">
    <name type="scientific">Gossypium barbadense</name>
    <name type="common">Sea Island cotton</name>
    <name type="synonym">Hibiscus barbadensis</name>
    <dbReference type="NCBI Taxonomy" id="3634"/>
    <lineage>
        <taxon>Eukaryota</taxon>
        <taxon>Viridiplantae</taxon>
        <taxon>Streptophyta</taxon>
        <taxon>Embryophyta</taxon>
        <taxon>Tracheophyta</taxon>
        <taxon>Spermatophyta</taxon>
        <taxon>Magnoliopsida</taxon>
        <taxon>eudicotyledons</taxon>
        <taxon>Gunneridae</taxon>
        <taxon>Pentapetalae</taxon>
        <taxon>rosids</taxon>
        <taxon>malvids</taxon>
        <taxon>Malvales</taxon>
        <taxon>Malvaceae</taxon>
        <taxon>Malvoideae</taxon>
        <taxon>Gossypium</taxon>
    </lineage>
</organism>
<accession>A0A2P5WJE4</accession>
<reference evidence="1 2" key="1">
    <citation type="submission" date="2015-01" db="EMBL/GenBank/DDBJ databases">
        <title>Genome of allotetraploid Gossypium barbadense reveals genomic plasticity and fiber elongation in cotton evolution.</title>
        <authorList>
            <person name="Chen X."/>
            <person name="Liu X."/>
            <person name="Zhao B."/>
            <person name="Zheng H."/>
            <person name="Hu Y."/>
            <person name="Lu G."/>
            <person name="Yang C."/>
            <person name="Chen J."/>
            <person name="Shan C."/>
            <person name="Zhang L."/>
            <person name="Zhou Y."/>
            <person name="Wang L."/>
            <person name="Guo W."/>
            <person name="Bai Y."/>
            <person name="Ruan J."/>
            <person name="Shangguan X."/>
            <person name="Mao Y."/>
            <person name="Jiang J."/>
            <person name="Zhu Y."/>
            <person name="Lei J."/>
            <person name="Kang H."/>
            <person name="Chen S."/>
            <person name="He X."/>
            <person name="Wang R."/>
            <person name="Wang Y."/>
            <person name="Chen J."/>
            <person name="Wang L."/>
            <person name="Yu S."/>
            <person name="Wang B."/>
            <person name="Wei J."/>
            <person name="Song S."/>
            <person name="Lu X."/>
            <person name="Gao Z."/>
            <person name="Gu W."/>
            <person name="Deng X."/>
            <person name="Ma D."/>
            <person name="Wang S."/>
            <person name="Liang W."/>
            <person name="Fang L."/>
            <person name="Cai C."/>
            <person name="Zhu X."/>
            <person name="Zhou B."/>
            <person name="Zhang Y."/>
            <person name="Chen Z."/>
            <person name="Xu S."/>
            <person name="Zhu R."/>
            <person name="Wang S."/>
            <person name="Zhang T."/>
            <person name="Zhao G."/>
        </authorList>
    </citation>
    <scope>NUCLEOTIDE SEQUENCE [LARGE SCALE GENOMIC DNA]</scope>
    <source>
        <strain evidence="2">cv. Xinhai21</strain>
        <tissue evidence="1">Leaf</tissue>
    </source>
</reference>
<name>A0A2P5WJE4_GOSBA</name>
<sequence length="130" mass="15072">MLETKRLPFKLAILASHRTLKKLSFKKVHEPCSRNDRGHIHEERRLWIEDLDKWRAHKLRTHDKPKLCQNEPDTFPKQLKVGDKVLLDAVDPYIVTTTPNEEIPLTVLSSQLYTADVKRHGGKHGHVKTG</sequence>